<comment type="caution">
    <text evidence="3">The sequence shown here is derived from an EMBL/GenBank/DDBJ whole genome shotgun (WGS) entry which is preliminary data.</text>
</comment>
<evidence type="ECO:0000313" key="4">
    <source>
        <dbReference type="Proteomes" id="UP001203058"/>
    </source>
</evidence>
<evidence type="ECO:0000259" key="2">
    <source>
        <dbReference type="Pfam" id="PF07486"/>
    </source>
</evidence>
<dbReference type="Proteomes" id="UP001203058">
    <property type="component" value="Unassembled WGS sequence"/>
</dbReference>
<dbReference type="RefSeq" id="WP_241445850.1">
    <property type="nucleotide sequence ID" value="NZ_JAKZHW010000001.1"/>
</dbReference>
<protein>
    <submittedName>
        <fullName evidence="3">Cell wall hydrolase</fullName>
    </submittedName>
</protein>
<feature type="region of interest" description="Disordered" evidence="1">
    <location>
        <begin position="333"/>
        <end position="362"/>
    </location>
</feature>
<dbReference type="InterPro" id="IPR042047">
    <property type="entry name" value="SleB_dom1"/>
</dbReference>
<sequence>MTQAIALATSRLWRERPKEMLLAGGVAFAAFVAAGTAYSTPDLASLSGRNDPTKVGPPAPPPLLIKELPPEQALAINKQIPLTQGPNPAAQPFSLNKSDTAARDRALECLTSAIYYEAGSQDADGERAVAQVVLNRVRHPAFPASVCGVVYEGSTRPTGCQFTFTCDGSLMRQPDQAGWDRARTVAAAALNGFVYAPVGTATHYHADYVVPYWAETLSKNAVVGAHIFYRWAGSWGRPAAFTQAYSRSEPNAGALRSAAIMAEQRDRATRSINGEEAQAIAEIPGAEAIKLEPSMRGDKRVAVRFNLTARKASDSVKHEAYVEKVKASDNLRFALTGGEPQADEKPLGQPAAPAPASGGSAQ</sequence>
<dbReference type="Pfam" id="PF07486">
    <property type="entry name" value="Hydrolase_2"/>
    <property type="match status" value="1"/>
</dbReference>
<feature type="compositionally biased region" description="Low complexity" evidence="1">
    <location>
        <begin position="348"/>
        <end position="362"/>
    </location>
</feature>
<proteinExistence type="predicted"/>
<feature type="domain" description="Cell wall hydrolase SleB" evidence="2">
    <location>
        <begin position="121"/>
        <end position="229"/>
    </location>
</feature>
<reference evidence="3 4" key="1">
    <citation type="submission" date="2022-03" db="EMBL/GenBank/DDBJ databases">
        <authorList>
            <person name="Jo J.-H."/>
            <person name="Im W.-T."/>
        </authorList>
    </citation>
    <scope>NUCLEOTIDE SEQUENCE [LARGE SCALE GENOMIC DNA]</scope>
    <source>
        <strain evidence="3 4">SM33</strain>
    </source>
</reference>
<evidence type="ECO:0000256" key="1">
    <source>
        <dbReference type="SAM" id="MobiDB-lite"/>
    </source>
</evidence>
<keyword evidence="3" id="KW-0378">Hydrolase</keyword>
<organism evidence="3 4">
    <name type="scientific">Sphingomonas telluris</name>
    <dbReference type="NCBI Taxonomy" id="2907998"/>
    <lineage>
        <taxon>Bacteria</taxon>
        <taxon>Pseudomonadati</taxon>
        <taxon>Pseudomonadota</taxon>
        <taxon>Alphaproteobacteria</taxon>
        <taxon>Sphingomonadales</taxon>
        <taxon>Sphingomonadaceae</taxon>
        <taxon>Sphingomonas</taxon>
    </lineage>
</organism>
<keyword evidence="4" id="KW-1185">Reference proteome</keyword>
<dbReference type="InterPro" id="IPR011105">
    <property type="entry name" value="Cell_wall_hydrolase_SleB"/>
</dbReference>
<dbReference type="Gene3D" id="1.10.10.2520">
    <property type="entry name" value="Cell wall hydrolase SleB, domain 1"/>
    <property type="match status" value="1"/>
</dbReference>
<evidence type="ECO:0000313" key="3">
    <source>
        <dbReference type="EMBL" id="MCH8615150.1"/>
    </source>
</evidence>
<dbReference type="GO" id="GO:0016787">
    <property type="term" value="F:hydrolase activity"/>
    <property type="evidence" value="ECO:0007669"/>
    <property type="project" value="UniProtKB-KW"/>
</dbReference>
<dbReference type="EMBL" id="JAKZHW010000001">
    <property type="protein sequence ID" value="MCH8615150.1"/>
    <property type="molecule type" value="Genomic_DNA"/>
</dbReference>
<name>A0ABS9VJJ2_9SPHN</name>
<accession>A0ABS9VJJ2</accession>
<gene>
    <name evidence="3" type="ORF">LZ016_03400</name>
</gene>